<evidence type="ECO:0000313" key="4">
    <source>
        <dbReference type="Proteomes" id="UP000295709"/>
    </source>
</evidence>
<keyword evidence="1" id="KW-0802">TPR repeat</keyword>
<accession>A0ABY2FRF3</accession>
<name>A0ABY2FRF3_9FLAO</name>
<protein>
    <submittedName>
        <fullName evidence="3">Acyl-CoA:6-aminopenicillanic acid acyl transferase</fullName>
    </submittedName>
</protein>
<dbReference type="Gene3D" id="3.60.60.10">
    <property type="entry name" value="Penicillin V Acylase, Chain A"/>
    <property type="match status" value="1"/>
</dbReference>
<dbReference type="InterPro" id="IPR047803">
    <property type="entry name" value="DCD1A/B-like"/>
</dbReference>
<dbReference type="SUPFAM" id="SSF48452">
    <property type="entry name" value="TPR-like"/>
    <property type="match status" value="1"/>
</dbReference>
<dbReference type="EMBL" id="SOQW01000006">
    <property type="protein sequence ID" value="TDX89858.1"/>
    <property type="molecule type" value="Genomic_DNA"/>
</dbReference>
<dbReference type="Proteomes" id="UP000295709">
    <property type="component" value="Unassembled WGS sequence"/>
</dbReference>
<dbReference type="Pfam" id="PF03417">
    <property type="entry name" value="AAT"/>
    <property type="match status" value="1"/>
</dbReference>
<proteinExistence type="predicted"/>
<dbReference type="InterPro" id="IPR011990">
    <property type="entry name" value="TPR-like_helical_dom_sf"/>
</dbReference>
<dbReference type="PANTHER" id="PTHR35190:SF2">
    <property type="entry name" value="PROTEIN DCD1B"/>
    <property type="match status" value="1"/>
</dbReference>
<reference evidence="3 4" key="1">
    <citation type="submission" date="2019-03" db="EMBL/GenBank/DDBJ databases">
        <title>Genomic Encyclopedia of Archaeal and Bacterial Type Strains, Phase II (KMG-II): from individual species to whole genera.</title>
        <authorList>
            <person name="Goeker M."/>
        </authorList>
    </citation>
    <scope>NUCLEOTIDE SEQUENCE [LARGE SCALE GENOMIC DNA]</scope>
    <source>
        <strain evidence="3 4">DSM 15235</strain>
    </source>
</reference>
<dbReference type="InterPro" id="IPR019734">
    <property type="entry name" value="TPR_rpt"/>
</dbReference>
<organism evidence="3 4">
    <name type="scientific">Chryseobacterium daecheongense</name>
    <dbReference type="NCBI Taxonomy" id="192389"/>
    <lineage>
        <taxon>Bacteria</taxon>
        <taxon>Pseudomonadati</taxon>
        <taxon>Bacteroidota</taxon>
        <taxon>Flavobacteriia</taxon>
        <taxon>Flavobacteriales</taxon>
        <taxon>Weeksellaceae</taxon>
        <taxon>Chryseobacterium group</taxon>
        <taxon>Chryseobacterium</taxon>
    </lineage>
</organism>
<dbReference type="GO" id="GO:0016740">
    <property type="term" value="F:transferase activity"/>
    <property type="evidence" value="ECO:0007669"/>
    <property type="project" value="UniProtKB-KW"/>
</dbReference>
<feature type="repeat" description="TPR" evidence="1">
    <location>
        <begin position="525"/>
        <end position="558"/>
    </location>
</feature>
<dbReference type="PANTHER" id="PTHR35190">
    <property type="entry name" value="PROTEIN DCD1B"/>
    <property type="match status" value="1"/>
</dbReference>
<comment type="caution">
    <text evidence="3">The sequence shown here is derived from an EMBL/GenBank/DDBJ whole genome shotgun (WGS) entry which is preliminary data.</text>
</comment>
<dbReference type="NCBIfam" id="NF040521">
    <property type="entry name" value="C45_proenzyme"/>
    <property type="match status" value="1"/>
</dbReference>
<dbReference type="InterPro" id="IPR005079">
    <property type="entry name" value="Peptidase_C45_hydrolase"/>
</dbReference>
<evidence type="ECO:0000256" key="1">
    <source>
        <dbReference type="PROSITE-ProRule" id="PRU00339"/>
    </source>
</evidence>
<sequence>MRNSIVILSGTKWSEESPKDNSFSRNRYSLVLLLTLILTSCGVSKSIHHLPDIKRYSLEVPKINKINDSTFSYNQNYLTKNKQQLWELYIKGNPLQLGYNNGALTQDLMRQQEEIFFSKVEGFVPSKFKQKLLRGFLKWYNRKMYLNVREDYQAELYGLSQYSSEKYDFIAPKYLRSLYLHGAHDIGHALQDLAMVGCTSLAVWNENTEDGDLLIGRNFDFYVGDDFAKNKLVEFVEPEQGIPYMSISWPGMIGVVSGMNKEGITVTINAGKSKIPLTAKTPISLVTREILQYAKNIDEAIAIAKKRKVFVSESILVGSANDKNAVIIEVSPKNFGVYKVQNSSRVFCTNHFQSEAYKNDKRNQKHIVESHSEYRYEKLQELLQENKKLNPEKMAAILRNKSGLKGEKIGYGNEKAINQLLAHHAVIFSPQKKLVWVSSNPYQLGEFVCYDLNEIFSGKRLKRGEFAASQFNIAKDPFADSEEFVKYEQYKMMNTEMTHAIDNNDHIALTDDFISYYQSLNPDFWVVYYQTGKYYYQLKDYQKAKAEFEKALTKEITTLPDKENVEKYLRKTVKRLK</sequence>
<feature type="domain" description="Peptidase C45 hydrolase" evidence="2">
    <location>
        <begin position="208"/>
        <end position="403"/>
    </location>
</feature>
<gene>
    <name evidence="3" type="ORF">BCF50_3573</name>
</gene>
<keyword evidence="3" id="KW-0808">Transferase</keyword>
<evidence type="ECO:0000259" key="2">
    <source>
        <dbReference type="Pfam" id="PF03417"/>
    </source>
</evidence>
<dbReference type="InterPro" id="IPR047794">
    <property type="entry name" value="C45_proenzyme-like"/>
</dbReference>
<keyword evidence="4" id="KW-1185">Reference proteome</keyword>
<dbReference type="PROSITE" id="PS50005">
    <property type="entry name" value="TPR"/>
    <property type="match status" value="1"/>
</dbReference>
<dbReference type="Gene3D" id="1.25.40.10">
    <property type="entry name" value="Tetratricopeptide repeat domain"/>
    <property type="match status" value="1"/>
</dbReference>
<evidence type="ECO:0000313" key="3">
    <source>
        <dbReference type="EMBL" id="TDX89858.1"/>
    </source>
</evidence>